<gene>
    <name evidence="2" type="ORF">MTP16_07650</name>
</gene>
<keyword evidence="3" id="KW-1185">Reference proteome</keyword>
<reference evidence="2 3" key="1">
    <citation type="submission" date="2022-03" db="EMBL/GenBank/DDBJ databases">
        <title>Hymenobactersp. isolated from the air.</title>
        <authorList>
            <person name="Won M."/>
            <person name="Kwon S.-W."/>
        </authorList>
    </citation>
    <scope>NUCLEOTIDE SEQUENCE [LARGE SCALE GENOMIC DNA]</scope>
    <source>
        <strain evidence="2 3">KACC 22596</strain>
    </source>
</reference>
<protein>
    <submittedName>
        <fullName evidence="2">Alpha/beta hydrolase</fullName>
    </submittedName>
</protein>
<evidence type="ECO:0000259" key="1">
    <source>
        <dbReference type="Pfam" id="PF12697"/>
    </source>
</evidence>
<evidence type="ECO:0000313" key="3">
    <source>
        <dbReference type="Proteomes" id="UP000831390"/>
    </source>
</evidence>
<dbReference type="InterPro" id="IPR000073">
    <property type="entry name" value="AB_hydrolase_1"/>
</dbReference>
<feature type="domain" description="AB hydrolase-1" evidence="1">
    <location>
        <begin position="10"/>
        <end position="204"/>
    </location>
</feature>
<dbReference type="InterPro" id="IPR029058">
    <property type="entry name" value="AB_hydrolase_fold"/>
</dbReference>
<name>A0ABY4BBY8_9BACT</name>
<keyword evidence="2" id="KW-0378">Hydrolase</keyword>
<dbReference type="Pfam" id="PF12697">
    <property type="entry name" value="Abhydrolase_6"/>
    <property type="match status" value="1"/>
</dbReference>
<accession>A0ABY4BBY8</accession>
<dbReference type="Gene3D" id="3.40.50.1820">
    <property type="entry name" value="alpha/beta hydrolase"/>
    <property type="match status" value="1"/>
</dbReference>
<dbReference type="EMBL" id="CP094534">
    <property type="protein sequence ID" value="UOE35516.1"/>
    <property type="molecule type" value="Genomic_DNA"/>
</dbReference>
<dbReference type="GO" id="GO:0016787">
    <property type="term" value="F:hydrolase activity"/>
    <property type="evidence" value="ECO:0007669"/>
    <property type="project" value="UniProtKB-KW"/>
</dbReference>
<sequence>MLAAPPVFYLIPGLGADERVFQFLQLCGEVHVLRWLAPQTPAEPLPHYAARLAAAVPTGQPCWLVGVSFGGVLAQEVAALRPLARVVLISSFVSPRELPWVGRLARTTGLHRLVPAQLLPLLPRVAQWFFGARNGGEYRLLRQILRDTDPAFTRWAIAQLLQWPGRPWLPIVRIHGTTDRLLPAGAALSQHALPGGHLIIINQAAEISHILNELAENLNGRHAERSGKDASLHSA</sequence>
<evidence type="ECO:0000313" key="2">
    <source>
        <dbReference type="EMBL" id="UOE35516.1"/>
    </source>
</evidence>
<dbReference type="Proteomes" id="UP000831390">
    <property type="component" value="Chromosome"/>
</dbReference>
<dbReference type="SUPFAM" id="SSF53474">
    <property type="entry name" value="alpha/beta-Hydrolases"/>
    <property type="match status" value="1"/>
</dbReference>
<dbReference type="RefSeq" id="WP_243517707.1">
    <property type="nucleotide sequence ID" value="NZ_CP094534.1"/>
</dbReference>
<organism evidence="2 3">
    <name type="scientific">Hymenobacter monticola</name>
    <dbReference type="NCBI Taxonomy" id="1705399"/>
    <lineage>
        <taxon>Bacteria</taxon>
        <taxon>Pseudomonadati</taxon>
        <taxon>Bacteroidota</taxon>
        <taxon>Cytophagia</taxon>
        <taxon>Cytophagales</taxon>
        <taxon>Hymenobacteraceae</taxon>
        <taxon>Hymenobacter</taxon>
    </lineage>
</organism>
<proteinExistence type="predicted"/>